<reference evidence="2 3" key="1">
    <citation type="journal article" date="2012" name="J. Bacteriol.">
        <title>Complete genome sequence of Pelagibacterium halotolerans B2T.</title>
        <authorList>
            <person name="Huo Y.Y."/>
            <person name="Cheng H."/>
            <person name="Han X.F."/>
            <person name="Jiang X.W."/>
            <person name="Sun C."/>
            <person name="Zhang X.Q."/>
            <person name="Zhu X.F."/>
            <person name="Liu Y.F."/>
            <person name="Li P.F."/>
            <person name="Ni P.X."/>
            <person name="Wu M."/>
        </authorList>
    </citation>
    <scope>NUCLEOTIDE SEQUENCE [LARGE SCALE GENOMIC DNA]</scope>
    <source>
        <strain evidence="3">DSM 22347 / JCM 15775 / CGMCC 1.7692 / B2</strain>
    </source>
</reference>
<feature type="domain" description="Xylose isomerase-like TIM barrel" evidence="1">
    <location>
        <begin position="49"/>
        <end position="310"/>
    </location>
</feature>
<dbReference type="InterPro" id="IPR050312">
    <property type="entry name" value="IolE/XylAMocC-like"/>
</dbReference>
<dbReference type="KEGG" id="phl:KKY_1259"/>
<proteinExistence type="predicted"/>
<evidence type="ECO:0000313" key="2">
    <source>
        <dbReference type="EMBL" id="AEQ51285.1"/>
    </source>
</evidence>
<evidence type="ECO:0000259" key="1">
    <source>
        <dbReference type="Pfam" id="PF01261"/>
    </source>
</evidence>
<dbReference type="STRING" id="1082931.KKY_1259"/>
<dbReference type="AlphaFoldDB" id="G4R7E7"/>
<dbReference type="RefSeq" id="WP_014130434.1">
    <property type="nucleotide sequence ID" value="NC_016078.1"/>
</dbReference>
<gene>
    <name evidence="2" type="ordered locus">KKY_1259</name>
</gene>
<dbReference type="Gene3D" id="3.20.20.150">
    <property type="entry name" value="Divalent-metal-dependent TIM barrel enzymes"/>
    <property type="match status" value="1"/>
</dbReference>
<dbReference type="EMBL" id="CP003075">
    <property type="protein sequence ID" value="AEQ51285.1"/>
    <property type="molecule type" value="Genomic_DNA"/>
</dbReference>
<organism evidence="2 3">
    <name type="scientific">Pelagibacterium halotolerans (strain DSM 22347 / JCM 15775 / CGMCC 1.7692 / B2)</name>
    <dbReference type="NCBI Taxonomy" id="1082931"/>
    <lineage>
        <taxon>Bacteria</taxon>
        <taxon>Pseudomonadati</taxon>
        <taxon>Pseudomonadota</taxon>
        <taxon>Alphaproteobacteria</taxon>
        <taxon>Hyphomicrobiales</taxon>
        <taxon>Devosiaceae</taxon>
        <taxon>Pelagibacterium</taxon>
    </lineage>
</organism>
<sequence>MTSRKTADIRLGTTIYSMTNEFHARKFGRDDLIREVARRNLGPGLEVVGFQSFRSFPDVSAVEVDQFHAIIAETGLVPTCLGINADRHIDRNKPMTDAEMGQYHARQLRSAAKLGFPLVRYQFAATPDVIADLVPLAEDLGVKLGLEVHAPHTVDHPEIIEYREMYERVNSDFLGFIPDFGATARAVPPGHLAAFREMGASESVIEKALEIWHADIEPFQKFGAFQQWCQANGVDEVLAVEMMIIYGIFNRGAVESWAEIMPRVFHIHGKFYDVDRATGEDAAIDYAANLKVFVEGGFQGYISSEWEGHMVSDADGFDHVERHHAMIRSILSALGA</sequence>
<dbReference type="eggNOG" id="COG1082">
    <property type="taxonomic scope" value="Bacteria"/>
</dbReference>
<protein>
    <recommendedName>
        <fullName evidence="1">Xylose isomerase-like TIM barrel domain-containing protein</fullName>
    </recommendedName>
</protein>
<name>G4R7E7_PELHB</name>
<dbReference type="PANTHER" id="PTHR12110:SF53">
    <property type="entry name" value="BLR5974 PROTEIN"/>
    <property type="match status" value="1"/>
</dbReference>
<dbReference type="SUPFAM" id="SSF51658">
    <property type="entry name" value="Xylose isomerase-like"/>
    <property type="match status" value="1"/>
</dbReference>
<dbReference type="InterPro" id="IPR013022">
    <property type="entry name" value="Xyl_isomerase-like_TIM-brl"/>
</dbReference>
<evidence type="ECO:0000313" key="3">
    <source>
        <dbReference type="Proteomes" id="UP000008850"/>
    </source>
</evidence>
<accession>G4R7E7</accession>
<keyword evidence="3" id="KW-1185">Reference proteome</keyword>
<dbReference type="Proteomes" id="UP000008850">
    <property type="component" value="Chromosome"/>
</dbReference>
<dbReference type="Pfam" id="PF01261">
    <property type="entry name" value="AP_endonuc_2"/>
    <property type="match status" value="1"/>
</dbReference>
<dbReference type="PANTHER" id="PTHR12110">
    <property type="entry name" value="HYDROXYPYRUVATE ISOMERASE"/>
    <property type="match status" value="1"/>
</dbReference>
<dbReference type="InterPro" id="IPR036237">
    <property type="entry name" value="Xyl_isomerase-like_sf"/>
</dbReference>
<dbReference type="HOGENOM" id="CLU_070745_1_0_5"/>